<accession>A0A3N0Z9V2</accession>
<evidence type="ECO:0000259" key="2">
    <source>
        <dbReference type="Pfam" id="PF07517"/>
    </source>
</evidence>
<dbReference type="Gene3D" id="3.40.50.300">
    <property type="entry name" value="P-loop containing nucleotide triphosphate hydrolases"/>
    <property type="match status" value="1"/>
</dbReference>
<dbReference type="GO" id="GO:0005524">
    <property type="term" value="F:ATP binding"/>
    <property type="evidence" value="ECO:0007669"/>
    <property type="project" value="InterPro"/>
</dbReference>
<organism evidence="3 4">
    <name type="scientific">Anabarilius grahami</name>
    <name type="common">Kanglang fish</name>
    <name type="synonym">Barilius grahami</name>
    <dbReference type="NCBI Taxonomy" id="495550"/>
    <lineage>
        <taxon>Eukaryota</taxon>
        <taxon>Metazoa</taxon>
        <taxon>Chordata</taxon>
        <taxon>Craniata</taxon>
        <taxon>Vertebrata</taxon>
        <taxon>Euteleostomi</taxon>
        <taxon>Actinopterygii</taxon>
        <taxon>Neopterygii</taxon>
        <taxon>Teleostei</taxon>
        <taxon>Ostariophysi</taxon>
        <taxon>Cypriniformes</taxon>
        <taxon>Xenocyprididae</taxon>
        <taxon>Xenocypridinae</taxon>
        <taxon>Xenocypridinae incertae sedis</taxon>
        <taxon>Anabarilius</taxon>
    </lineage>
</organism>
<dbReference type="Pfam" id="PF07517">
    <property type="entry name" value="SecA_DEAD"/>
    <property type="match status" value="1"/>
</dbReference>
<dbReference type="SUPFAM" id="SSF52540">
    <property type="entry name" value="P-loop containing nucleoside triphosphate hydrolases"/>
    <property type="match status" value="1"/>
</dbReference>
<proteinExistence type="predicted"/>
<dbReference type="PANTHER" id="PTHR14375:SF2">
    <property type="entry name" value="SIMILAR TO RIKEN CDNA 4931414P19"/>
    <property type="match status" value="1"/>
</dbReference>
<feature type="region of interest" description="Disordered" evidence="1">
    <location>
        <begin position="1"/>
        <end position="29"/>
    </location>
</feature>
<dbReference type="OrthoDB" id="27934at2759"/>
<dbReference type="InterPro" id="IPR011115">
    <property type="entry name" value="SecA_DEAD"/>
</dbReference>
<dbReference type="Pfam" id="PF15394">
    <property type="entry name" value="DUF4616"/>
    <property type="match status" value="1"/>
</dbReference>
<dbReference type="GO" id="GO:0016020">
    <property type="term" value="C:membrane"/>
    <property type="evidence" value="ECO:0007669"/>
    <property type="project" value="InterPro"/>
</dbReference>
<dbReference type="Proteomes" id="UP000281406">
    <property type="component" value="Unassembled WGS sequence"/>
</dbReference>
<protein>
    <recommendedName>
        <fullName evidence="2">SecA DEAD-like N-terminal domain-containing protein</fullName>
    </recommendedName>
</protein>
<feature type="domain" description="SecA DEAD-like N-terminal" evidence="2">
    <location>
        <begin position="184"/>
        <end position="232"/>
    </location>
</feature>
<sequence length="284" mass="31477">MAGRRLPFNSPSTPLHGRDQPLSASPQTGEKKLLNAISGLSRQPSEQGLAALESKNCVEDTNSRMRRRVHNPKIALLQARQSVLAEDEVGLWKCATIDLMSDEEDGIVDGVSGWIVRPPSFRSQELTERHAAVEMRGDSKVQGNAPQTSAKWTEFRQNAASYLRLRSGKQTFHGAVGLWASLMCYECQVLYGTTQDFAGDFLRQRFHRRDLRPKRKFQCVIVDEVDSLMLDKDQGIGEGSPPRLRESILNRASRVLNNALGCMSAGSSTTHSALSAQALTRKAR</sequence>
<keyword evidence="4" id="KW-1185">Reference proteome</keyword>
<dbReference type="GO" id="GO:0017038">
    <property type="term" value="P:protein import"/>
    <property type="evidence" value="ECO:0007669"/>
    <property type="project" value="InterPro"/>
</dbReference>
<gene>
    <name evidence="3" type="ORF">DPX16_0087</name>
</gene>
<comment type="caution">
    <text evidence="3">The sequence shown here is derived from an EMBL/GenBank/DDBJ whole genome shotgun (WGS) entry which is preliminary data.</text>
</comment>
<dbReference type="InterPro" id="IPR027417">
    <property type="entry name" value="P-loop_NTPase"/>
</dbReference>
<dbReference type="InterPro" id="IPR028101">
    <property type="entry name" value="DUF4616"/>
</dbReference>
<evidence type="ECO:0000313" key="3">
    <source>
        <dbReference type="EMBL" id="ROL55215.1"/>
    </source>
</evidence>
<dbReference type="EMBL" id="RJVU01001670">
    <property type="protein sequence ID" value="ROL55215.1"/>
    <property type="molecule type" value="Genomic_DNA"/>
</dbReference>
<dbReference type="AlphaFoldDB" id="A0A3N0Z9V2"/>
<name>A0A3N0Z9V2_ANAGA</name>
<evidence type="ECO:0000256" key="1">
    <source>
        <dbReference type="SAM" id="MobiDB-lite"/>
    </source>
</evidence>
<reference evidence="3 4" key="1">
    <citation type="submission" date="2018-10" db="EMBL/GenBank/DDBJ databases">
        <title>Genome assembly for a Yunnan-Guizhou Plateau 3E fish, Anabarilius grahami (Regan), and its evolutionary and genetic applications.</title>
        <authorList>
            <person name="Jiang W."/>
        </authorList>
    </citation>
    <scope>NUCLEOTIDE SEQUENCE [LARGE SCALE GENOMIC DNA]</scope>
    <source>
        <strain evidence="3">AG-KIZ</strain>
        <tissue evidence="3">Muscle</tissue>
    </source>
</reference>
<evidence type="ECO:0000313" key="4">
    <source>
        <dbReference type="Proteomes" id="UP000281406"/>
    </source>
</evidence>
<dbReference type="PANTHER" id="PTHR14375">
    <property type="entry name" value="SIMILAR TO RIKEN CDNA 4931414P19"/>
    <property type="match status" value="1"/>
</dbReference>